<dbReference type="RefSeq" id="XP_013245836.1">
    <property type="nucleotide sequence ID" value="XM_013390382.1"/>
</dbReference>
<name>A0A066WGA0_TILAU</name>
<gene>
    <name evidence="1" type="ORF">K437DRAFT_292669</name>
</gene>
<evidence type="ECO:0000313" key="2">
    <source>
        <dbReference type="Proteomes" id="UP000027361"/>
    </source>
</evidence>
<reference evidence="1 2" key="1">
    <citation type="submission" date="2014-05" db="EMBL/GenBank/DDBJ databases">
        <title>Draft genome sequence of a rare smut relative, Tilletiaria anomala UBC 951.</title>
        <authorList>
            <consortium name="DOE Joint Genome Institute"/>
            <person name="Toome M."/>
            <person name="Kuo A."/>
            <person name="Henrissat B."/>
            <person name="Lipzen A."/>
            <person name="Tritt A."/>
            <person name="Yoshinaga Y."/>
            <person name="Zane M."/>
            <person name="Barry K."/>
            <person name="Grigoriev I.V."/>
            <person name="Spatafora J.W."/>
            <person name="Aimea M.C."/>
        </authorList>
    </citation>
    <scope>NUCLEOTIDE SEQUENCE [LARGE SCALE GENOMIC DNA]</scope>
    <source>
        <strain evidence="1 2">UBC 951</strain>
    </source>
</reference>
<dbReference type="AlphaFoldDB" id="A0A066WGA0"/>
<keyword evidence="2" id="KW-1185">Reference proteome</keyword>
<dbReference type="InParanoid" id="A0A066WGA0"/>
<organism evidence="1 2">
    <name type="scientific">Tilletiaria anomala (strain ATCC 24038 / CBS 436.72 / UBC 951)</name>
    <dbReference type="NCBI Taxonomy" id="1037660"/>
    <lineage>
        <taxon>Eukaryota</taxon>
        <taxon>Fungi</taxon>
        <taxon>Dikarya</taxon>
        <taxon>Basidiomycota</taxon>
        <taxon>Ustilaginomycotina</taxon>
        <taxon>Exobasidiomycetes</taxon>
        <taxon>Georgefischeriales</taxon>
        <taxon>Tilletiariaceae</taxon>
        <taxon>Tilletiaria</taxon>
    </lineage>
</organism>
<evidence type="ECO:0000313" key="1">
    <source>
        <dbReference type="EMBL" id="KDN52997.1"/>
    </source>
</evidence>
<accession>A0A066WGA0</accession>
<comment type="caution">
    <text evidence="1">The sequence shown here is derived from an EMBL/GenBank/DDBJ whole genome shotgun (WGS) entry which is preliminary data.</text>
</comment>
<proteinExistence type="predicted"/>
<sequence>MCMLLLHPVPRAPLPEDAEQLMIVPRDQRARSNAKVIKKCIAPLHGFGKLWLRQFERSSDKHPCIEEESSRVGRRPPAACREYGKLLGRLVLGHVTCLPRAFATAAGVRSPGDASLWAVLALGRCVASRKHEGLRMNELHSTRFPRMSWREAGRRQDVGDWVGGHVKHDSFCSASFLPDNLTSSSAYVTMLMWEFHGAKPREADRRVRTKAATEGLGVSWKGKKRCEEERISRPAGVHRGLHHVEAVYSHLTSTGCAETATAIRKAATTAKENFMLKMDRRLGMMTSGLADGEYTFGWTCGCTELSSNNILQATQTAAPCWEVHHLKGTSPLPKARYAYICTAGEYSCACPGRVKEWPAGLVWLGLCTYVRTQEAGRFGSARLRETRLQCLGFWISAGTGQGTEHVDRPEGGRGRALG</sequence>
<dbReference type="GeneID" id="25267108"/>
<protein>
    <submittedName>
        <fullName evidence="1">Uncharacterized protein</fullName>
    </submittedName>
</protein>
<dbReference type="Proteomes" id="UP000027361">
    <property type="component" value="Unassembled WGS sequence"/>
</dbReference>
<dbReference type="HOGENOM" id="CLU_657529_0_0_1"/>
<dbReference type="EMBL" id="JMSN01000005">
    <property type="protein sequence ID" value="KDN52997.1"/>
    <property type="molecule type" value="Genomic_DNA"/>
</dbReference>